<protein>
    <submittedName>
        <fullName evidence="3">AAA family ATPase</fullName>
    </submittedName>
</protein>
<sequence>MAPDIGPDPAQPDPEEATAVKRFARVDEIYSLKDRQRHLIKTPKAPKVPSKAFRYAFLIKRHISLKGVVARISVGLNSSHLIRVLRDDVFAGIQSLGLDKQTPQLSRQDFWHAKTALTKRLASEKARQAKGKESSLESSKPDCNDDKSLAECVPADETPGQALVKDIQAALDFLDAFGKVLMPPTKRDLIRRLILAHRDVNSDKAASSNDIIKDKGESLIGLLSGDPGVGKTLTAEAVAEVSQRPLLSVGSGELGADLKDIDMQLKKWLILASAWHSVLLIDECDVFLRKRDQTSLVNNALVSIFLRRLECVLSIFSVPVKTALILTARRYFKGVAILATNRKTDIDSAFMSRIHFKFHFDNLGSKERSELWKTFAGEGVHLDEAKLAVLAKELELNGREIRNVVFCAKRLSKTEDPPSELTVDLLTRVAKDLTDFRET</sequence>
<dbReference type="Gene3D" id="3.40.50.300">
    <property type="entry name" value="P-loop containing nucleotide triphosphate hydrolases"/>
    <property type="match status" value="1"/>
</dbReference>
<dbReference type="AlphaFoldDB" id="A0A8H6MN13"/>
<evidence type="ECO:0000256" key="1">
    <source>
        <dbReference type="SAM" id="MobiDB-lite"/>
    </source>
</evidence>
<gene>
    <name evidence="3" type="ORF">CSOJ01_11339</name>
</gene>
<dbReference type="Proteomes" id="UP000652219">
    <property type="component" value="Unassembled WGS sequence"/>
</dbReference>
<dbReference type="Pfam" id="PF00004">
    <property type="entry name" value="AAA"/>
    <property type="match status" value="1"/>
</dbReference>
<keyword evidence="4" id="KW-1185">Reference proteome</keyword>
<evidence type="ECO:0000313" key="4">
    <source>
        <dbReference type="Proteomes" id="UP000652219"/>
    </source>
</evidence>
<feature type="domain" description="AAA+ ATPase" evidence="2">
    <location>
        <begin position="217"/>
        <end position="364"/>
    </location>
</feature>
<dbReference type="SUPFAM" id="SSF52540">
    <property type="entry name" value="P-loop containing nucleoside triphosphate hydrolases"/>
    <property type="match status" value="1"/>
</dbReference>
<dbReference type="InterPro" id="IPR027417">
    <property type="entry name" value="P-loop_NTPase"/>
</dbReference>
<comment type="caution">
    <text evidence="3">The sequence shown here is derived from an EMBL/GenBank/DDBJ whole genome shotgun (WGS) entry which is preliminary data.</text>
</comment>
<dbReference type="PANTHER" id="PTHR46411">
    <property type="entry name" value="FAMILY ATPASE, PUTATIVE-RELATED"/>
    <property type="match status" value="1"/>
</dbReference>
<accession>A0A8H6MN13</accession>
<dbReference type="InterPro" id="IPR003593">
    <property type="entry name" value="AAA+_ATPase"/>
</dbReference>
<dbReference type="EMBL" id="WIGN01000258">
    <property type="protein sequence ID" value="KAF6802817.1"/>
    <property type="molecule type" value="Genomic_DNA"/>
</dbReference>
<evidence type="ECO:0000313" key="3">
    <source>
        <dbReference type="EMBL" id="KAF6802817.1"/>
    </source>
</evidence>
<organism evidence="3 4">
    <name type="scientific">Colletotrichum sojae</name>
    <dbReference type="NCBI Taxonomy" id="2175907"/>
    <lineage>
        <taxon>Eukaryota</taxon>
        <taxon>Fungi</taxon>
        <taxon>Dikarya</taxon>
        <taxon>Ascomycota</taxon>
        <taxon>Pezizomycotina</taxon>
        <taxon>Sordariomycetes</taxon>
        <taxon>Hypocreomycetidae</taxon>
        <taxon>Glomerellales</taxon>
        <taxon>Glomerellaceae</taxon>
        <taxon>Colletotrichum</taxon>
        <taxon>Colletotrichum orchidearum species complex</taxon>
    </lineage>
</organism>
<dbReference type="SMART" id="SM00382">
    <property type="entry name" value="AAA"/>
    <property type="match status" value="1"/>
</dbReference>
<dbReference type="InterPro" id="IPR003959">
    <property type="entry name" value="ATPase_AAA_core"/>
</dbReference>
<name>A0A8H6MN13_9PEZI</name>
<feature type="region of interest" description="Disordered" evidence="1">
    <location>
        <begin position="122"/>
        <end position="144"/>
    </location>
</feature>
<dbReference type="GO" id="GO:0005524">
    <property type="term" value="F:ATP binding"/>
    <property type="evidence" value="ECO:0007669"/>
    <property type="project" value="InterPro"/>
</dbReference>
<evidence type="ECO:0000259" key="2">
    <source>
        <dbReference type="SMART" id="SM00382"/>
    </source>
</evidence>
<reference evidence="3 4" key="1">
    <citation type="journal article" date="2020" name="Phytopathology">
        <title>Genome Sequence Resources of Colletotrichum truncatum, C. plurivorum, C. musicola, and C. sojae: Four Species Pathogenic to Soybean (Glycine max).</title>
        <authorList>
            <person name="Rogerio F."/>
            <person name="Boufleur T.R."/>
            <person name="Ciampi-Guillardi M."/>
            <person name="Sukno S.A."/>
            <person name="Thon M.R."/>
            <person name="Massola Junior N.S."/>
            <person name="Baroncelli R."/>
        </authorList>
    </citation>
    <scope>NUCLEOTIDE SEQUENCE [LARGE SCALE GENOMIC DNA]</scope>
    <source>
        <strain evidence="3 4">LFN0009</strain>
    </source>
</reference>
<dbReference type="GO" id="GO:0016887">
    <property type="term" value="F:ATP hydrolysis activity"/>
    <property type="evidence" value="ECO:0007669"/>
    <property type="project" value="InterPro"/>
</dbReference>
<dbReference type="PANTHER" id="PTHR46411:SF2">
    <property type="entry name" value="AAA+ ATPASE DOMAIN-CONTAINING PROTEIN"/>
    <property type="match status" value="1"/>
</dbReference>
<proteinExistence type="predicted"/>